<evidence type="ECO:0000256" key="2">
    <source>
        <dbReference type="ARBA" id="ARBA00022723"/>
    </source>
</evidence>
<evidence type="ECO:0000256" key="1">
    <source>
        <dbReference type="ARBA" id="ARBA00005495"/>
    </source>
</evidence>
<dbReference type="Proteomes" id="UP001364224">
    <property type="component" value="Unassembled WGS sequence"/>
</dbReference>
<keyword evidence="2" id="KW-0479">Metal-binding</keyword>
<dbReference type="InterPro" id="IPR011057">
    <property type="entry name" value="Mss4-like_sf"/>
</dbReference>
<proteinExistence type="inferred from homology"/>
<dbReference type="PANTHER" id="PTHR33337:SF40">
    <property type="entry name" value="CENP-V_GFA DOMAIN-CONTAINING PROTEIN-RELATED"/>
    <property type="match status" value="1"/>
</dbReference>
<accession>A0ABU8BF78</accession>
<name>A0ABU8BF78_9BRAD</name>
<comment type="similarity">
    <text evidence="1">Belongs to the Gfa family.</text>
</comment>
<evidence type="ECO:0000313" key="6">
    <source>
        <dbReference type="EMBL" id="MEH2557203.1"/>
    </source>
</evidence>
<evidence type="ECO:0000256" key="4">
    <source>
        <dbReference type="ARBA" id="ARBA00023239"/>
    </source>
</evidence>
<evidence type="ECO:0000313" key="7">
    <source>
        <dbReference type="Proteomes" id="UP001364224"/>
    </source>
</evidence>
<comment type="caution">
    <text evidence="6">The sequence shown here is derived from an EMBL/GenBank/DDBJ whole genome shotgun (WGS) entry which is preliminary data.</text>
</comment>
<dbReference type="Gene3D" id="3.90.1590.10">
    <property type="entry name" value="glutathione-dependent formaldehyde- activating enzyme (gfa)"/>
    <property type="match status" value="1"/>
</dbReference>
<reference evidence="6 7" key="1">
    <citation type="submission" date="2024-02" db="EMBL/GenBank/DDBJ databases">
        <title>Adaptive strategies in a cosmopolitan and abundant soil bacterium.</title>
        <authorList>
            <person name="Carini P."/>
        </authorList>
    </citation>
    <scope>NUCLEOTIDE SEQUENCE [LARGE SCALE GENOMIC DNA]</scope>
    <source>
        <strain evidence="6 7">AZCC 1608</strain>
    </source>
</reference>
<dbReference type="Pfam" id="PF04828">
    <property type="entry name" value="GFA"/>
    <property type="match status" value="1"/>
</dbReference>
<keyword evidence="4" id="KW-0456">Lyase</keyword>
<evidence type="ECO:0000256" key="3">
    <source>
        <dbReference type="ARBA" id="ARBA00022833"/>
    </source>
</evidence>
<dbReference type="InterPro" id="IPR006913">
    <property type="entry name" value="CENP-V/GFA"/>
</dbReference>
<keyword evidence="7" id="KW-1185">Reference proteome</keyword>
<keyword evidence="3" id="KW-0862">Zinc</keyword>
<organism evidence="6 7">
    <name type="scientific">Bradyrhizobium algeriense</name>
    <dbReference type="NCBI Taxonomy" id="634784"/>
    <lineage>
        <taxon>Bacteria</taxon>
        <taxon>Pseudomonadati</taxon>
        <taxon>Pseudomonadota</taxon>
        <taxon>Alphaproteobacteria</taxon>
        <taxon>Hyphomicrobiales</taxon>
        <taxon>Nitrobacteraceae</taxon>
        <taxon>Bradyrhizobium</taxon>
    </lineage>
</organism>
<dbReference type="EMBL" id="JAZHRV010000001">
    <property type="protein sequence ID" value="MEH2557203.1"/>
    <property type="molecule type" value="Genomic_DNA"/>
</dbReference>
<evidence type="ECO:0000259" key="5">
    <source>
        <dbReference type="PROSITE" id="PS51891"/>
    </source>
</evidence>
<sequence>MMKHTGSCFCGAVEVQVTGAPEGMGYCHCHSCRSWSGGPVNAFTLWKPEAVRITAGAQHVATFEKTPMSQRKYCAECGGHLMTNHPTLGLVDVFAAILPTLPFTPGVHVNYAETVLPMRDGLPKLKDFPAELGGSGEMIAE</sequence>
<dbReference type="PROSITE" id="PS51891">
    <property type="entry name" value="CENP_V_GFA"/>
    <property type="match status" value="1"/>
</dbReference>
<gene>
    <name evidence="6" type="ORF">V1286_004732</name>
</gene>
<protein>
    <recommendedName>
        <fullName evidence="5">CENP-V/GFA domain-containing protein</fullName>
    </recommendedName>
</protein>
<dbReference type="PANTHER" id="PTHR33337">
    <property type="entry name" value="GFA DOMAIN-CONTAINING PROTEIN"/>
    <property type="match status" value="1"/>
</dbReference>
<feature type="domain" description="CENP-V/GFA" evidence="5">
    <location>
        <begin position="4"/>
        <end position="131"/>
    </location>
</feature>
<dbReference type="SUPFAM" id="SSF51316">
    <property type="entry name" value="Mss4-like"/>
    <property type="match status" value="1"/>
</dbReference>